<keyword evidence="5" id="KW-1185">Reference proteome</keyword>
<dbReference type="EMBL" id="JRKL02007826">
    <property type="protein sequence ID" value="KAF3947407.1"/>
    <property type="molecule type" value="Genomic_DNA"/>
</dbReference>
<gene>
    <name evidence="4" type="ORF">CMV_026454</name>
</gene>
<accession>A0A8J4QB61</accession>
<evidence type="ECO:0000313" key="4">
    <source>
        <dbReference type="EMBL" id="KAF3947407.1"/>
    </source>
</evidence>
<dbReference type="OrthoDB" id="1900634at2759"/>
<dbReference type="InterPro" id="IPR027417">
    <property type="entry name" value="P-loop_NTPase"/>
</dbReference>
<dbReference type="Pfam" id="PF00931">
    <property type="entry name" value="NB-ARC"/>
    <property type="match status" value="1"/>
</dbReference>
<protein>
    <recommendedName>
        <fullName evidence="3">NB-ARC domain-containing protein</fullName>
    </recommendedName>
</protein>
<evidence type="ECO:0000256" key="1">
    <source>
        <dbReference type="ARBA" id="ARBA00022821"/>
    </source>
</evidence>
<proteinExistence type="predicted"/>
<dbReference type="AlphaFoldDB" id="A0A8J4QB61"/>
<evidence type="ECO:0000256" key="2">
    <source>
        <dbReference type="SAM" id="MobiDB-lite"/>
    </source>
</evidence>
<evidence type="ECO:0000313" key="5">
    <source>
        <dbReference type="Proteomes" id="UP000737018"/>
    </source>
</evidence>
<feature type="domain" description="NB-ARC" evidence="3">
    <location>
        <begin position="40"/>
        <end position="130"/>
    </location>
</feature>
<organism evidence="4 5">
    <name type="scientific">Castanea mollissima</name>
    <name type="common">Chinese chestnut</name>
    <dbReference type="NCBI Taxonomy" id="60419"/>
    <lineage>
        <taxon>Eukaryota</taxon>
        <taxon>Viridiplantae</taxon>
        <taxon>Streptophyta</taxon>
        <taxon>Embryophyta</taxon>
        <taxon>Tracheophyta</taxon>
        <taxon>Spermatophyta</taxon>
        <taxon>Magnoliopsida</taxon>
        <taxon>eudicotyledons</taxon>
        <taxon>Gunneridae</taxon>
        <taxon>Pentapetalae</taxon>
        <taxon>rosids</taxon>
        <taxon>fabids</taxon>
        <taxon>Fagales</taxon>
        <taxon>Fagaceae</taxon>
        <taxon>Castanea</taxon>
    </lineage>
</organism>
<evidence type="ECO:0000259" key="3">
    <source>
        <dbReference type="Pfam" id="PF00931"/>
    </source>
</evidence>
<dbReference type="Gene3D" id="3.40.50.300">
    <property type="entry name" value="P-loop containing nucleotide triphosphate hydrolases"/>
    <property type="match status" value="1"/>
</dbReference>
<dbReference type="GO" id="GO:0043531">
    <property type="term" value="F:ADP binding"/>
    <property type="evidence" value="ECO:0007669"/>
    <property type="project" value="InterPro"/>
</dbReference>
<dbReference type="GO" id="GO:0006952">
    <property type="term" value="P:defense response"/>
    <property type="evidence" value="ECO:0007669"/>
    <property type="project" value="UniProtKB-KW"/>
</dbReference>
<dbReference type="PRINTS" id="PR00364">
    <property type="entry name" value="DISEASERSIST"/>
</dbReference>
<dbReference type="Proteomes" id="UP000737018">
    <property type="component" value="Unassembled WGS sequence"/>
</dbReference>
<dbReference type="PANTHER" id="PTHR36766">
    <property type="entry name" value="PLANT BROAD-SPECTRUM MILDEW RESISTANCE PROTEIN RPW8"/>
    <property type="match status" value="1"/>
</dbReference>
<sequence>MSHKSKHVSSLDSSNSYRRSSRVVGAKKVHGFDTQLISLEKMVQQRQSSDQFKAVAIVGKRGVGKTTLCQALFNRVQADFLPRIWVCMSWKPTEYGDRKTTTVKRMLTCLGVDDETIQSISDSVPEADRLSSLLYALHLQLTGHGGTVIVTSRDENLAKVMVGEKNLLHLRPLSDPKSCSFIYNDIIDIQELNNDPEQKEFLKKCAGLPFAAAMMGKIRSEELVKAAKEAEEKAAKEPAKEMEPKSPISSKDEEKNKTEEPPTETRPIQPDEAAKSSKDDKKIKSEEVPAGEKHIQQQEKDARSSIGSKDDEQIKSEEHPAEAEPGPHQEGAAHNEIIEAASGTN</sequence>
<feature type="region of interest" description="Disordered" evidence="2">
    <location>
        <begin position="229"/>
        <end position="345"/>
    </location>
</feature>
<dbReference type="PANTHER" id="PTHR36766:SF41">
    <property type="entry name" value="AAA+ ATPASE DOMAIN-CONTAINING PROTEIN"/>
    <property type="match status" value="1"/>
</dbReference>
<name>A0A8J4QB61_9ROSI</name>
<feature type="compositionally biased region" description="Basic and acidic residues" evidence="2">
    <location>
        <begin position="229"/>
        <end position="260"/>
    </location>
</feature>
<comment type="caution">
    <text evidence="4">The sequence shown here is derived from an EMBL/GenBank/DDBJ whole genome shotgun (WGS) entry which is preliminary data.</text>
</comment>
<dbReference type="InterPro" id="IPR002182">
    <property type="entry name" value="NB-ARC"/>
</dbReference>
<reference evidence="4" key="1">
    <citation type="submission" date="2020-03" db="EMBL/GenBank/DDBJ databases">
        <title>Castanea mollissima Vanexum genome sequencing.</title>
        <authorList>
            <person name="Staton M."/>
        </authorList>
    </citation>
    <scope>NUCLEOTIDE SEQUENCE</scope>
    <source>
        <tissue evidence="4">Leaf</tissue>
    </source>
</reference>
<feature type="compositionally biased region" description="Basic and acidic residues" evidence="2">
    <location>
        <begin position="272"/>
        <end position="337"/>
    </location>
</feature>
<dbReference type="SUPFAM" id="SSF52540">
    <property type="entry name" value="P-loop containing nucleoside triphosphate hydrolases"/>
    <property type="match status" value="1"/>
</dbReference>
<keyword evidence="1" id="KW-0611">Plant defense</keyword>